<comment type="subunit">
    <text evidence="2">Homotrimer.</text>
</comment>
<name>A0A0F5K0M2_9BURK</name>
<dbReference type="InterPro" id="IPR001702">
    <property type="entry name" value="Porin_Gram-ve"/>
</dbReference>
<keyword evidence="4" id="KW-1134">Transmembrane beta strand</keyword>
<evidence type="ECO:0000256" key="6">
    <source>
        <dbReference type="ARBA" id="ARBA00022729"/>
    </source>
</evidence>
<dbReference type="GO" id="GO:0015288">
    <property type="term" value="F:porin activity"/>
    <property type="evidence" value="ECO:0007669"/>
    <property type="project" value="UniProtKB-KW"/>
</dbReference>
<evidence type="ECO:0000256" key="4">
    <source>
        <dbReference type="ARBA" id="ARBA00022452"/>
    </source>
</evidence>
<dbReference type="Proteomes" id="UP000033618">
    <property type="component" value="Unassembled WGS sequence"/>
</dbReference>
<dbReference type="AlphaFoldDB" id="A0A0F5K0M2"/>
<evidence type="ECO:0000256" key="1">
    <source>
        <dbReference type="ARBA" id="ARBA00004571"/>
    </source>
</evidence>
<dbReference type="OrthoDB" id="8982743at2"/>
<dbReference type="PATRIC" id="fig|28092.6.peg.3291"/>
<dbReference type="InterPro" id="IPR033900">
    <property type="entry name" value="Gram_neg_porin_domain"/>
</dbReference>
<evidence type="ECO:0000256" key="3">
    <source>
        <dbReference type="ARBA" id="ARBA00022448"/>
    </source>
</evidence>
<proteinExistence type="predicted"/>
<dbReference type="PANTHER" id="PTHR34501">
    <property type="entry name" value="PROTEIN YDDL-RELATED"/>
    <property type="match status" value="1"/>
</dbReference>
<keyword evidence="10" id="KW-0998">Cell outer membrane</keyword>
<organism evidence="13 14">
    <name type="scientific">Robbsia andropogonis</name>
    <dbReference type="NCBI Taxonomy" id="28092"/>
    <lineage>
        <taxon>Bacteria</taxon>
        <taxon>Pseudomonadati</taxon>
        <taxon>Pseudomonadota</taxon>
        <taxon>Betaproteobacteria</taxon>
        <taxon>Burkholderiales</taxon>
        <taxon>Burkholderiaceae</taxon>
        <taxon>Robbsia</taxon>
    </lineage>
</organism>
<keyword evidence="3" id="KW-0813">Transport</keyword>
<dbReference type="SUPFAM" id="SSF56935">
    <property type="entry name" value="Porins"/>
    <property type="match status" value="1"/>
</dbReference>
<evidence type="ECO:0000256" key="11">
    <source>
        <dbReference type="SAM" id="SignalP"/>
    </source>
</evidence>
<evidence type="ECO:0000313" key="14">
    <source>
        <dbReference type="Proteomes" id="UP000033618"/>
    </source>
</evidence>
<evidence type="ECO:0000256" key="7">
    <source>
        <dbReference type="ARBA" id="ARBA00023065"/>
    </source>
</evidence>
<evidence type="ECO:0000256" key="5">
    <source>
        <dbReference type="ARBA" id="ARBA00022692"/>
    </source>
</evidence>
<evidence type="ECO:0000256" key="8">
    <source>
        <dbReference type="ARBA" id="ARBA00023114"/>
    </source>
</evidence>
<keyword evidence="6 11" id="KW-0732">Signal</keyword>
<keyword evidence="7" id="KW-0406">Ion transport</keyword>
<keyword evidence="5" id="KW-0812">Transmembrane</keyword>
<dbReference type="STRING" id="28092.WM40_13955"/>
<dbReference type="InterPro" id="IPR023614">
    <property type="entry name" value="Porin_dom_sf"/>
</dbReference>
<dbReference type="Pfam" id="PF13609">
    <property type="entry name" value="Porin_4"/>
    <property type="match status" value="1"/>
</dbReference>
<comment type="subcellular location">
    <subcellularLocation>
        <location evidence="1">Cell outer membrane</location>
        <topology evidence="1">Multi-pass membrane protein</topology>
    </subcellularLocation>
</comment>
<comment type="caution">
    <text evidence="13">The sequence shown here is derived from an EMBL/GenBank/DDBJ whole genome shotgun (WGS) entry which is preliminary data.</text>
</comment>
<dbReference type="InterPro" id="IPR050298">
    <property type="entry name" value="Gram-neg_bact_OMP"/>
</dbReference>
<keyword evidence="8" id="KW-0626">Porin</keyword>
<dbReference type="PRINTS" id="PR00182">
    <property type="entry name" value="ECOLNEIPORIN"/>
</dbReference>
<keyword evidence="14" id="KW-1185">Reference proteome</keyword>
<protein>
    <recommendedName>
        <fullName evidence="12">Porin domain-containing protein</fullName>
    </recommendedName>
</protein>
<sequence>MRKTLFAVAALACAAGAQAQSSVTLYGVLDQSVGYTSKVLGVNGNQGRQVALYPAGGLEGSRWGLRGTEDLGAGLSAFFNVESGINLANGKFAEDGTIFNRKALVGLRSRDFGSVSFGRQSDMVVDFVAPFSQVARYARTMGGARYDLNNFDYSNQLQNSIKYVSPSFSGFYFGGAVSIHGVAGANRENLVWSAGAGYDNGPFKFGLAYTDSKNANFNPYLTSSRRLGNKVAQDLATRLGASDIGNVQSRYRVGAVGGSYTFGPASIAATYSNVRTKMGTFDNSLDLKMHIAEISGTYQVTSAVGLGLGYTFTRGDENDTGDSRKKIQFHQVTAGANYALSRRSEVYVTVAAQRDAKDGGAFINGVGPTDNKTQISGRVGLRHAF</sequence>
<dbReference type="CDD" id="cd00342">
    <property type="entry name" value="gram_neg_porins"/>
    <property type="match status" value="1"/>
</dbReference>
<gene>
    <name evidence="13" type="ORF">WM40_13955</name>
</gene>
<evidence type="ECO:0000256" key="9">
    <source>
        <dbReference type="ARBA" id="ARBA00023136"/>
    </source>
</evidence>
<dbReference type="PRINTS" id="PR00184">
    <property type="entry name" value="NEISSPPORIN"/>
</dbReference>
<accession>A0A0F5K0M2</accession>
<keyword evidence="9" id="KW-0472">Membrane</keyword>
<dbReference type="GO" id="GO:0034220">
    <property type="term" value="P:monoatomic ion transmembrane transport"/>
    <property type="evidence" value="ECO:0007669"/>
    <property type="project" value="InterPro"/>
</dbReference>
<dbReference type="InterPro" id="IPR002299">
    <property type="entry name" value="Porin_Neis"/>
</dbReference>
<evidence type="ECO:0000259" key="12">
    <source>
        <dbReference type="Pfam" id="PF13609"/>
    </source>
</evidence>
<reference evidence="13 14" key="1">
    <citation type="submission" date="2015-03" db="EMBL/GenBank/DDBJ databases">
        <title>Draft Genome Sequence of Burkholderia andropogonis type strain ICMP2807, isolated from Sorghum bicolor.</title>
        <authorList>
            <person name="Lopes-Santos L."/>
            <person name="Castro D.B."/>
            <person name="Ottoboni L.M."/>
            <person name="Park D."/>
            <person name="Weirc B.S."/>
            <person name="Destefano S.A."/>
        </authorList>
    </citation>
    <scope>NUCLEOTIDE SEQUENCE [LARGE SCALE GENOMIC DNA]</scope>
    <source>
        <strain evidence="13 14">ICMP2807</strain>
    </source>
</reference>
<feature type="signal peptide" evidence="11">
    <location>
        <begin position="1"/>
        <end position="19"/>
    </location>
</feature>
<dbReference type="EMBL" id="LAQU01000013">
    <property type="protein sequence ID" value="KKB63092.1"/>
    <property type="molecule type" value="Genomic_DNA"/>
</dbReference>
<dbReference type="Gene3D" id="2.40.160.10">
    <property type="entry name" value="Porin"/>
    <property type="match status" value="1"/>
</dbReference>
<dbReference type="GO" id="GO:0009279">
    <property type="term" value="C:cell outer membrane"/>
    <property type="evidence" value="ECO:0007669"/>
    <property type="project" value="UniProtKB-SubCell"/>
</dbReference>
<evidence type="ECO:0000256" key="2">
    <source>
        <dbReference type="ARBA" id="ARBA00011233"/>
    </source>
</evidence>
<feature type="chain" id="PRO_5002490735" description="Porin domain-containing protein" evidence="11">
    <location>
        <begin position="20"/>
        <end position="385"/>
    </location>
</feature>
<evidence type="ECO:0000256" key="10">
    <source>
        <dbReference type="ARBA" id="ARBA00023237"/>
    </source>
</evidence>
<dbReference type="PANTHER" id="PTHR34501:SF9">
    <property type="entry name" value="MAJOR OUTER MEMBRANE PROTEIN P.IA"/>
    <property type="match status" value="1"/>
</dbReference>
<dbReference type="GO" id="GO:0046930">
    <property type="term" value="C:pore complex"/>
    <property type="evidence" value="ECO:0007669"/>
    <property type="project" value="UniProtKB-KW"/>
</dbReference>
<dbReference type="RefSeq" id="WP_046153124.1">
    <property type="nucleotide sequence ID" value="NZ_CADFGU010000006.1"/>
</dbReference>
<evidence type="ECO:0000313" key="13">
    <source>
        <dbReference type="EMBL" id="KKB63092.1"/>
    </source>
</evidence>
<feature type="domain" description="Porin" evidence="12">
    <location>
        <begin position="7"/>
        <end position="355"/>
    </location>
</feature>